<protein>
    <submittedName>
        <fullName evidence="3">Uncharacterized protein</fullName>
    </submittedName>
</protein>
<dbReference type="EMBL" id="OD007518">
    <property type="protein sequence ID" value="CAD7414073.1"/>
    <property type="molecule type" value="Genomic_DNA"/>
</dbReference>
<organism evidence="3">
    <name type="scientific">Timema poppense</name>
    <name type="common">Walking stick</name>
    <dbReference type="NCBI Taxonomy" id="170557"/>
    <lineage>
        <taxon>Eukaryota</taxon>
        <taxon>Metazoa</taxon>
        <taxon>Ecdysozoa</taxon>
        <taxon>Arthropoda</taxon>
        <taxon>Hexapoda</taxon>
        <taxon>Insecta</taxon>
        <taxon>Pterygota</taxon>
        <taxon>Neoptera</taxon>
        <taxon>Polyneoptera</taxon>
        <taxon>Phasmatodea</taxon>
        <taxon>Timematodea</taxon>
        <taxon>Timematoidea</taxon>
        <taxon>Timematidae</taxon>
        <taxon>Timema</taxon>
    </lineage>
</organism>
<feature type="transmembrane region" description="Helical" evidence="2">
    <location>
        <begin position="107"/>
        <end position="133"/>
    </location>
</feature>
<evidence type="ECO:0000256" key="2">
    <source>
        <dbReference type="SAM" id="Phobius"/>
    </source>
</evidence>
<proteinExistence type="predicted"/>
<evidence type="ECO:0000256" key="1">
    <source>
        <dbReference type="SAM" id="MobiDB-lite"/>
    </source>
</evidence>
<sequence>MKILAFEHLSVLSIEGKLVEDANETVLAIGNSLNYSVKVLLSAVVPSTEATIRSSSSSMSRVLRAEEDNQSSLLYMVIYAIDKTTQEPVPAKTFNKVQLDPQRTAEVFLGGVIALAVILILLLGGAGVAYYVLRVRRRKNTQIVDYDNFTAADSDSISRENHIIEEIPYLEKPAEVTARSIFNEYDEIMPTDSTNVNEEDSSRPTYQTNIALSFGKDLSLIKDEDGDRKQSFTLQGSESEETSDEPHDERQKKATDTIDEGRDEEMLDLSSKSIVKFNDNVELIEIERL</sequence>
<gene>
    <name evidence="3" type="ORF">TPSB3V08_LOCUS9432</name>
</gene>
<reference evidence="3" key="1">
    <citation type="submission" date="2020-11" db="EMBL/GenBank/DDBJ databases">
        <authorList>
            <person name="Tran Van P."/>
        </authorList>
    </citation>
    <scope>NUCLEOTIDE SEQUENCE</scope>
</reference>
<accession>A0A7R9DG89</accession>
<dbReference type="AlphaFoldDB" id="A0A7R9DG89"/>
<feature type="compositionally biased region" description="Basic and acidic residues" evidence="1">
    <location>
        <begin position="244"/>
        <end position="260"/>
    </location>
</feature>
<keyword evidence="2" id="KW-0472">Membrane</keyword>
<feature type="region of interest" description="Disordered" evidence="1">
    <location>
        <begin position="226"/>
        <end position="265"/>
    </location>
</feature>
<keyword evidence="2" id="KW-1133">Transmembrane helix</keyword>
<keyword evidence="2" id="KW-0812">Transmembrane</keyword>
<name>A0A7R9DG89_TIMPO</name>
<evidence type="ECO:0000313" key="3">
    <source>
        <dbReference type="EMBL" id="CAD7414073.1"/>
    </source>
</evidence>